<keyword evidence="1" id="KW-0547">Nucleotide-binding</keyword>
<dbReference type="SMART" id="SM00833">
    <property type="entry name" value="CobW_C"/>
    <property type="match status" value="1"/>
</dbReference>
<evidence type="ECO:0000256" key="5">
    <source>
        <dbReference type="ARBA" id="ARBA00045658"/>
    </source>
</evidence>
<evidence type="ECO:0000256" key="1">
    <source>
        <dbReference type="ARBA" id="ARBA00022741"/>
    </source>
</evidence>
<name>A0ABW3Z2K6_9HYPH</name>
<protein>
    <submittedName>
        <fullName evidence="8">CobW family GTP-binding protein</fullName>
    </submittedName>
</protein>
<comment type="caution">
    <text evidence="8">The sequence shown here is derived from an EMBL/GenBank/DDBJ whole genome shotgun (WGS) entry which is preliminary data.</text>
</comment>
<comment type="catalytic activity">
    <reaction evidence="6">
        <text>GTP + H2O = GDP + phosphate + H(+)</text>
        <dbReference type="Rhea" id="RHEA:19669"/>
        <dbReference type="ChEBI" id="CHEBI:15377"/>
        <dbReference type="ChEBI" id="CHEBI:15378"/>
        <dbReference type="ChEBI" id="CHEBI:37565"/>
        <dbReference type="ChEBI" id="CHEBI:43474"/>
        <dbReference type="ChEBI" id="CHEBI:58189"/>
    </reaction>
    <physiologicalReaction direction="left-to-right" evidence="6">
        <dbReference type="Rhea" id="RHEA:19670"/>
    </physiologicalReaction>
</comment>
<dbReference type="InterPro" id="IPR036627">
    <property type="entry name" value="CobW-likC_sf"/>
</dbReference>
<dbReference type="PANTHER" id="PTHR13748">
    <property type="entry name" value="COBW-RELATED"/>
    <property type="match status" value="1"/>
</dbReference>
<dbReference type="InterPro" id="IPR027417">
    <property type="entry name" value="P-loop_NTPase"/>
</dbReference>
<dbReference type="SUPFAM" id="SSF90002">
    <property type="entry name" value="Hypothetical protein YjiA, C-terminal domain"/>
    <property type="match status" value="1"/>
</dbReference>
<organism evidence="8 9">
    <name type="scientific">Methylopila musalis</name>
    <dbReference type="NCBI Taxonomy" id="1134781"/>
    <lineage>
        <taxon>Bacteria</taxon>
        <taxon>Pseudomonadati</taxon>
        <taxon>Pseudomonadota</taxon>
        <taxon>Alphaproteobacteria</taxon>
        <taxon>Hyphomicrobiales</taxon>
        <taxon>Methylopilaceae</taxon>
        <taxon>Methylopila</taxon>
    </lineage>
</organism>
<dbReference type="PANTHER" id="PTHR13748:SF62">
    <property type="entry name" value="COBW DOMAIN-CONTAINING PROTEIN"/>
    <property type="match status" value="1"/>
</dbReference>
<sequence>MTDPRRPEPLPLVLLTGFLGAGKTTLLNRLLRDPALSGAAVLVNELGEIGVDHLLVEHAEEGVIALAGGCLCCGVRGELVDALENLLRARDNGRLPPFDRLVIETTGLADPAPALQTLMLHPYLALRFHIAAVVTVVDASDAGATLATSPEAARQVAMADRIALSKTDVATPDQIAAARAGVARLAPTAEVIDAQGADAAALIAPVEGPRRGLDAAPLGHGAVRSVSMESEAPLTRAAYDLFVELLRSAHAAKVLRLKGLIRLVEEPDRPLLVQGVRHVFAPPRFLDAWPDEDRRTRLVAIGENLDPGLLAGLYAAFAGQVAPDRADRAALVASPLTPSSGGLLG</sequence>
<dbReference type="SUPFAM" id="SSF52540">
    <property type="entry name" value="P-loop containing nucleoside triphosphate hydrolases"/>
    <property type="match status" value="1"/>
</dbReference>
<feature type="domain" description="CobW C-terminal" evidence="7">
    <location>
        <begin position="223"/>
        <end position="318"/>
    </location>
</feature>
<dbReference type="InterPro" id="IPR011629">
    <property type="entry name" value="CobW-like_C"/>
</dbReference>
<keyword evidence="3" id="KW-0143">Chaperone</keyword>
<evidence type="ECO:0000256" key="2">
    <source>
        <dbReference type="ARBA" id="ARBA00022801"/>
    </source>
</evidence>
<dbReference type="Proteomes" id="UP001597171">
    <property type="component" value="Unassembled WGS sequence"/>
</dbReference>
<dbReference type="Pfam" id="PF07683">
    <property type="entry name" value="CobW_C"/>
    <property type="match status" value="1"/>
</dbReference>
<dbReference type="InterPro" id="IPR003495">
    <property type="entry name" value="CobW/HypB/UreG_nucleotide-bd"/>
</dbReference>
<dbReference type="Gene3D" id="3.40.50.300">
    <property type="entry name" value="P-loop containing nucleotide triphosphate hydrolases"/>
    <property type="match status" value="1"/>
</dbReference>
<evidence type="ECO:0000313" key="9">
    <source>
        <dbReference type="Proteomes" id="UP001597171"/>
    </source>
</evidence>
<dbReference type="Gene3D" id="3.30.1220.10">
    <property type="entry name" value="CobW-like, C-terminal domain"/>
    <property type="match status" value="1"/>
</dbReference>
<proteinExistence type="inferred from homology"/>
<evidence type="ECO:0000313" key="8">
    <source>
        <dbReference type="EMBL" id="MFD1330494.1"/>
    </source>
</evidence>
<dbReference type="RefSeq" id="WP_378773636.1">
    <property type="nucleotide sequence ID" value="NZ_JBHTMX010000001.1"/>
</dbReference>
<gene>
    <name evidence="8" type="ORF">ACFQ4O_00575</name>
</gene>
<dbReference type="Pfam" id="PF02492">
    <property type="entry name" value="cobW"/>
    <property type="match status" value="1"/>
</dbReference>
<evidence type="ECO:0000256" key="3">
    <source>
        <dbReference type="ARBA" id="ARBA00023186"/>
    </source>
</evidence>
<comment type="similarity">
    <text evidence="4">Belongs to the SIMIBI class G3E GTPase family. ZNG1 subfamily.</text>
</comment>
<dbReference type="InterPro" id="IPR051316">
    <property type="entry name" value="Zinc-reg_GTPase_activator"/>
</dbReference>
<keyword evidence="2" id="KW-0378">Hydrolase</keyword>
<evidence type="ECO:0000259" key="7">
    <source>
        <dbReference type="SMART" id="SM00833"/>
    </source>
</evidence>
<evidence type="ECO:0000256" key="4">
    <source>
        <dbReference type="ARBA" id="ARBA00034320"/>
    </source>
</evidence>
<dbReference type="CDD" id="cd03112">
    <property type="entry name" value="CobW-like"/>
    <property type="match status" value="1"/>
</dbReference>
<evidence type="ECO:0000256" key="6">
    <source>
        <dbReference type="ARBA" id="ARBA00049117"/>
    </source>
</evidence>
<comment type="function">
    <text evidence="5">Zinc chaperone that directly transfers zinc cofactor to target proteins, thereby activating them. Zinc is transferred from the CXCC motif in the GTPase domain to the zinc binding site in target proteins in a process requiring GTP hydrolysis.</text>
</comment>
<dbReference type="EMBL" id="JBHTMX010000001">
    <property type="protein sequence ID" value="MFD1330494.1"/>
    <property type="molecule type" value="Genomic_DNA"/>
</dbReference>
<reference evidence="9" key="1">
    <citation type="journal article" date="2019" name="Int. J. Syst. Evol. Microbiol.">
        <title>The Global Catalogue of Microorganisms (GCM) 10K type strain sequencing project: providing services to taxonomists for standard genome sequencing and annotation.</title>
        <authorList>
            <consortium name="The Broad Institute Genomics Platform"/>
            <consortium name="The Broad Institute Genome Sequencing Center for Infectious Disease"/>
            <person name="Wu L."/>
            <person name="Ma J."/>
        </authorList>
    </citation>
    <scope>NUCLEOTIDE SEQUENCE [LARGE SCALE GENOMIC DNA]</scope>
    <source>
        <strain evidence="9">CCUG 61696</strain>
    </source>
</reference>
<accession>A0ABW3Z2K6</accession>
<keyword evidence="9" id="KW-1185">Reference proteome</keyword>